<evidence type="ECO:0000256" key="7">
    <source>
        <dbReference type="SAM" id="Phobius"/>
    </source>
</evidence>
<keyword evidence="4 7" id="KW-0812">Transmembrane</keyword>
<organism evidence="8 9">
    <name type="scientific">Phocoenobacter skyensis</name>
    <dbReference type="NCBI Taxonomy" id="97481"/>
    <lineage>
        <taxon>Bacteria</taxon>
        <taxon>Pseudomonadati</taxon>
        <taxon>Pseudomonadota</taxon>
        <taxon>Gammaproteobacteria</taxon>
        <taxon>Pasteurellales</taxon>
        <taxon>Pasteurellaceae</taxon>
        <taxon>Phocoenobacter</taxon>
    </lineage>
</organism>
<feature type="transmembrane region" description="Helical" evidence="7">
    <location>
        <begin position="305"/>
        <end position="329"/>
    </location>
</feature>
<reference evidence="8" key="1">
    <citation type="journal article" date="2023" name="Front. Microbiol.">
        <title>Phylogeography and host specificity of Pasteurellaceae pathogenic to sea-farmed fish in the north-east Atlantic.</title>
        <authorList>
            <person name="Gulla S."/>
            <person name="Colquhoun D.J."/>
            <person name="Olsen A.B."/>
            <person name="Spilsberg B."/>
            <person name="Lagesen K."/>
            <person name="Aakesson C.P."/>
            <person name="Strom S."/>
            <person name="Manji F."/>
            <person name="Birkbeck T.H."/>
            <person name="Nilsen H.K."/>
        </authorList>
    </citation>
    <scope>NUCLEOTIDE SEQUENCE</scope>
    <source>
        <strain evidence="8">TW16_20</strain>
    </source>
</reference>
<keyword evidence="5 7" id="KW-1133">Transmembrane helix</keyword>
<accession>A0AAJ6NZT4</accession>
<evidence type="ECO:0000256" key="5">
    <source>
        <dbReference type="ARBA" id="ARBA00022989"/>
    </source>
</evidence>
<evidence type="ECO:0000256" key="3">
    <source>
        <dbReference type="ARBA" id="ARBA00022475"/>
    </source>
</evidence>
<feature type="transmembrane region" description="Helical" evidence="7">
    <location>
        <begin position="247"/>
        <end position="265"/>
    </location>
</feature>
<name>A0AAJ6NZT4_9PAST</name>
<feature type="transmembrane region" description="Helical" evidence="7">
    <location>
        <begin position="99"/>
        <end position="117"/>
    </location>
</feature>
<dbReference type="PANTHER" id="PTHR30106:SF2">
    <property type="entry name" value="UPF0324 INNER MEMBRANE PROTEIN YEIH"/>
    <property type="match status" value="1"/>
</dbReference>
<keyword evidence="3" id="KW-1003">Cell membrane</keyword>
<dbReference type="InterPro" id="IPR018383">
    <property type="entry name" value="UPF0324_pro"/>
</dbReference>
<evidence type="ECO:0000256" key="4">
    <source>
        <dbReference type="ARBA" id="ARBA00022692"/>
    </source>
</evidence>
<proteinExistence type="inferred from homology"/>
<dbReference type="Pfam" id="PF03601">
    <property type="entry name" value="Cons_hypoth698"/>
    <property type="match status" value="1"/>
</dbReference>
<evidence type="ECO:0000256" key="2">
    <source>
        <dbReference type="ARBA" id="ARBA00007977"/>
    </source>
</evidence>
<feature type="transmembrane region" description="Helical" evidence="7">
    <location>
        <begin position="271"/>
        <end position="293"/>
    </location>
</feature>
<dbReference type="InterPro" id="IPR004630">
    <property type="entry name" value="UPF0324_YeiH-like"/>
</dbReference>
<keyword evidence="6 7" id="KW-0472">Membrane</keyword>
<evidence type="ECO:0000256" key="6">
    <source>
        <dbReference type="ARBA" id="ARBA00023136"/>
    </source>
</evidence>
<comment type="caution">
    <text evidence="8">The sequence shown here is derived from an EMBL/GenBank/DDBJ whole genome shotgun (WGS) entry which is preliminary data.</text>
</comment>
<dbReference type="AlphaFoldDB" id="A0AAJ6NZT4"/>
<feature type="transmembrane region" description="Helical" evidence="7">
    <location>
        <begin position="153"/>
        <end position="174"/>
    </location>
</feature>
<evidence type="ECO:0000256" key="1">
    <source>
        <dbReference type="ARBA" id="ARBA00004651"/>
    </source>
</evidence>
<sequence>MKNKNMILGLLLVGVITSIAYFLSQSEFFTQIHFSALTLAIVIGIIIGNTLFSKIEPYTNQGVIFAKGTLLRTGIILYGFKITLADIHSVGVNAIASDAVMLVTTFFITLWIGIYLLKMDKQIVQLTATGCSICGAAAIMAAEPVVKAESHKVAVAIAVIVIFGTISMFLYPIMYPYLADYLSQHQFGIYIGSSVHEVAQVYAAGGNINSVVADNAVITKMIRVMMLAPFLFGLSYFLTKGDAKNKLIIPWFAVYFIGIAIFNSFELLNEQIVSVLVTLDNILLMMAMSALGLTTRIESVKQAGLKPFVLGSLVLVWLVVGGFVVNVFMQGIWA</sequence>
<feature type="transmembrane region" description="Helical" evidence="7">
    <location>
        <begin position="32"/>
        <end position="52"/>
    </location>
</feature>
<evidence type="ECO:0000313" key="9">
    <source>
        <dbReference type="Proteomes" id="UP001236239"/>
    </source>
</evidence>
<dbReference type="Proteomes" id="UP001236239">
    <property type="component" value="Unassembled WGS sequence"/>
</dbReference>
<feature type="transmembrane region" description="Helical" evidence="7">
    <location>
        <begin position="221"/>
        <end position="238"/>
    </location>
</feature>
<comment type="similarity">
    <text evidence="2">Belongs to the UPF0324 family.</text>
</comment>
<dbReference type="PANTHER" id="PTHR30106">
    <property type="entry name" value="INNER MEMBRANE PROTEIN YEIH-RELATED"/>
    <property type="match status" value="1"/>
</dbReference>
<dbReference type="GO" id="GO:0005886">
    <property type="term" value="C:plasma membrane"/>
    <property type="evidence" value="ECO:0007669"/>
    <property type="project" value="UniProtKB-SubCell"/>
</dbReference>
<dbReference type="RefSeq" id="WP_306373515.1">
    <property type="nucleotide sequence ID" value="NZ_JASAYK010000001.1"/>
</dbReference>
<dbReference type="NCBIfam" id="TIGR00698">
    <property type="entry name" value="YeiH family putative sulfate export transporter"/>
    <property type="match status" value="1"/>
</dbReference>
<evidence type="ECO:0000313" key="8">
    <source>
        <dbReference type="EMBL" id="MDP8171855.1"/>
    </source>
</evidence>
<protein>
    <submittedName>
        <fullName evidence="8">YeiH family protein</fullName>
    </submittedName>
</protein>
<gene>
    <name evidence="8" type="ORF">QJU93_00520</name>
</gene>
<dbReference type="EMBL" id="JASAYQ010000001">
    <property type="protein sequence ID" value="MDP8171855.1"/>
    <property type="molecule type" value="Genomic_DNA"/>
</dbReference>
<comment type="subcellular location">
    <subcellularLocation>
        <location evidence="1">Cell membrane</location>
        <topology evidence="1">Multi-pass membrane protein</topology>
    </subcellularLocation>
</comment>